<dbReference type="Proteomes" id="UP000572007">
    <property type="component" value="Unassembled WGS sequence"/>
</dbReference>
<keyword evidence="2" id="KW-1185">Reference proteome</keyword>
<sequence>MKSMRLLPVDKVVHRATIYRNSCGFDVFVRESTSQIVLRVGTVGAIELASAFGQRVVAALPWPGPVIVRSDTRQPLLTILTGPVPAHLRGGATFAALSSTGAVLAAEGDEVLLPSPRDPARRWLPHEPLDPYRPSAEVVVSTILACR</sequence>
<organism evidence="1 2">
    <name type="scientific">Nocardia coubleae</name>
    <dbReference type="NCBI Taxonomy" id="356147"/>
    <lineage>
        <taxon>Bacteria</taxon>
        <taxon>Bacillati</taxon>
        <taxon>Actinomycetota</taxon>
        <taxon>Actinomycetes</taxon>
        <taxon>Mycobacteriales</taxon>
        <taxon>Nocardiaceae</taxon>
        <taxon>Nocardia</taxon>
    </lineage>
</organism>
<dbReference type="RefSeq" id="WP_067641688.1">
    <property type="nucleotide sequence ID" value="NZ_JAAXOM010000010.1"/>
</dbReference>
<evidence type="ECO:0000313" key="2">
    <source>
        <dbReference type="Proteomes" id="UP000572007"/>
    </source>
</evidence>
<name>A0A846WD22_9NOCA</name>
<comment type="caution">
    <text evidence="1">The sequence shown here is derived from an EMBL/GenBank/DDBJ whole genome shotgun (WGS) entry which is preliminary data.</text>
</comment>
<protein>
    <submittedName>
        <fullName evidence="1">Uncharacterized protein</fullName>
    </submittedName>
</protein>
<dbReference type="AlphaFoldDB" id="A0A846WD22"/>
<accession>A0A846WD22</accession>
<reference evidence="1 2" key="1">
    <citation type="submission" date="2020-04" db="EMBL/GenBank/DDBJ databases">
        <title>MicrobeNet Type strains.</title>
        <authorList>
            <person name="Nicholson A.C."/>
        </authorList>
    </citation>
    <scope>NUCLEOTIDE SEQUENCE [LARGE SCALE GENOMIC DNA]</scope>
    <source>
        <strain evidence="1 2">DSM 44960</strain>
    </source>
</reference>
<dbReference type="EMBL" id="JAAXOM010000010">
    <property type="protein sequence ID" value="NKX91221.1"/>
    <property type="molecule type" value="Genomic_DNA"/>
</dbReference>
<gene>
    <name evidence="1" type="ORF">HGA10_28450</name>
</gene>
<proteinExistence type="predicted"/>
<evidence type="ECO:0000313" key="1">
    <source>
        <dbReference type="EMBL" id="NKX91221.1"/>
    </source>
</evidence>